<evidence type="ECO:0000313" key="4">
    <source>
        <dbReference type="Proteomes" id="UP000253324"/>
    </source>
</evidence>
<dbReference type="InterPro" id="IPR036291">
    <property type="entry name" value="NAD(P)-bd_dom_sf"/>
</dbReference>
<reference evidence="3 4" key="1">
    <citation type="submission" date="2018-07" db="EMBL/GenBank/DDBJ databases">
        <title>Genomic Encyclopedia of Type Strains, Phase III (KMG-III): the genomes of soil and plant-associated and newly described type strains.</title>
        <authorList>
            <person name="Whitman W."/>
        </authorList>
    </citation>
    <scope>NUCLEOTIDE SEQUENCE [LARGE SCALE GENOMIC DNA]</scope>
    <source>
        <strain evidence="3 4">31-25a</strain>
    </source>
</reference>
<dbReference type="CDD" id="cd05233">
    <property type="entry name" value="SDR_c"/>
    <property type="match status" value="1"/>
</dbReference>
<dbReference type="PRINTS" id="PR00080">
    <property type="entry name" value="SDRFAMILY"/>
</dbReference>
<dbReference type="Gene3D" id="3.40.50.720">
    <property type="entry name" value="NAD(P)-binding Rossmann-like Domain"/>
    <property type="match status" value="1"/>
</dbReference>
<dbReference type="InterPro" id="IPR002347">
    <property type="entry name" value="SDR_fam"/>
</dbReference>
<dbReference type="Pfam" id="PF13561">
    <property type="entry name" value="adh_short_C2"/>
    <property type="match status" value="1"/>
</dbReference>
<dbReference type="SUPFAM" id="SSF51735">
    <property type="entry name" value="NAD(P)-binding Rossmann-fold domains"/>
    <property type="match status" value="1"/>
</dbReference>
<proteinExistence type="inferred from homology"/>
<dbReference type="SMART" id="SM00822">
    <property type="entry name" value="PKS_KR"/>
    <property type="match status" value="1"/>
</dbReference>
<comment type="caution">
    <text evidence="3">The sequence shown here is derived from an EMBL/GenBank/DDBJ whole genome shotgun (WGS) entry which is preliminary data.</text>
</comment>
<dbReference type="AlphaFoldDB" id="A0A368YW68"/>
<evidence type="ECO:0000313" key="3">
    <source>
        <dbReference type="EMBL" id="RCW83808.1"/>
    </source>
</evidence>
<feature type="domain" description="Ketoreductase" evidence="2">
    <location>
        <begin position="7"/>
        <end position="181"/>
    </location>
</feature>
<organism evidence="3 4">
    <name type="scientific">Phyllobacterium bourgognense</name>
    <dbReference type="NCBI Taxonomy" id="314236"/>
    <lineage>
        <taxon>Bacteria</taxon>
        <taxon>Pseudomonadati</taxon>
        <taxon>Pseudomonadota</taxon>
        <taxon>Alphaproteobacteria</taxon>
        <taxon>Hyphomicrobiales</taxon>
        <taxon>Phyllobacteriaceae</taxon>
        <taxon>Phyllobacterium</taxon>
    </lineage>
</organism>
<dbReference type="RefSeq" id="WP_114430172.1">
    <property type="nucleotide sequence ID" value="NZ_QPJM01000005.1"/>
</dbReference>
<gene>
    <name evidence="3" type="ORF">C7476_105304</name>
</gene>
<evidence type="ECO:0000256" key="1">
    <source>
        <dbReference type="ARBA" id="ARBA00006484"/>
    </source>
</evidence>
<name>A0A368YW68_9HYPH</name>
<dbReference type="FunFam" id="3.40.50.720:FF:000084">
    <property type="entry name" value="Short-chain dehydrogenase reductase"/>
    <property type="match status" value="1"/>
</dbReference>
<keyword evidence="4" id="KW-1185">Reference proteome</keyword>
<protein>
    <submittedName>
        <fullName evidence="3">NAD(P)-dependent dehydrogenase (Short-subunit alcohol dehydrogenase family)</fullName>
    </submittedName>
</protein>
<dbReference type="PANTHER" id="PTHR43975">
    <property type="entry name" value="ZGC:101858"/>
    <property type="match status" value="1"/>
</dbReference>
<dbReference type="InterPro" id="IPR057326">
    <property type="entry name" value="KR_dom"/>
</dbReference>
<comment type="similarity">
    <text evidence="1">Belongs to the short-chain dehydrogenases/reductases (SDR) family.</text>
</comment>
<dbReference type="EMBL" id="QPJM01000005">
    <property type="protein sequence ID" value="RCW83808.1"/>
    <property type="molecule type" value="Genomic_DNA"/>
</dbReference>
<sequence length="250" mass="25867">MENFQEKVVIITGGSSGIGLAAAQQFASQGAKVLVTGRRAGVLAEIAAANPNIHGFVADAANPEAARDTIDAAIKLWGRLDILVNNAGGGAIKSLMESDANTISSVYAVNVTGPILLAAAAVPHLATTRGTIVNMSSTFGSKAAAGLSVYGSSKAAVEHLTRCWALELAPQRIRVNAIAPGPVETDFLRDRMGLSPDQIAAVTEHERKLIPLGRRGVPEDIATWILKVADSRATWITGQVIAVDGGLATA</sequence>
<dbReference type="NCBIfam" id="NF005559">
    <property type="entry name" value="PRK07231.1"/>
    <property type="match status" value="1"/>
</dbReference>
<evidence type="ECO:0000259" key="2">
    <source>
        <dbReference type="SMART" id="SM00822"/>
    </source>
</evidence>
<dbReference type="PROSITE" id="PS00061">
    <property type="entry name" value="ADH_SHORT"/>
    <property type="match status" value="1"/>
</dbReference>
<dbReference type="OrthoDB" id="9803333at2"/>
<dbReference type="Proteomes" id="UP000253324">
    <property type="component" value="Unassembled WGS sequence"/>
</dbReference>
<dbReference type="InterPro" id="IPR020904">
    <property type="entry name" value="Sc_DH/Rdtase_CS"/>
</dbReference>
<dbReference type="PRINTS" id="PR00081">
    <property type="entry name" value="GDHRDH"/>
</dbReference>
<accession>A0A368YW68</accession>
<dbReference type="PANTHER" id="PTHR43975:SF2">
    <property type="entry name" value="EG:BACR7A4.14 PROTEIN-RELATED"/>
    <property type="match status" value="1"/>
</dbReference>